<dbReference type="Gene3D" id="3.30.1330.30">
    <property type="match status" value="1"/>
</dbReference>
<dbReference type="InterPro" id="IPR004038">
    <property type="entry name" value="Ribosomal_eL8/eL30/eS12/Gad45"/>
</dbReference>
<name>A0A150FQC7_CLOPD</name>
<accession>A0A150FQC7</accession>
<evidence type="ECO:0000313" key="4">
    <source>
        <dbReference type="Proteomes" id="UP000092605"/>
    </source>
</evidence>
<dbReference type="AlphaFoldDB" id="A0A150FQC7"/>
<sequence>MGLTAKGANLVSGEDTTLNEIKKGKIKLVIISQDASDNTKKKFIDKAKFRDIDYVIFSTKFELGKAIGKNERAVIGIKNINLARQIKNLIGGEAFDENESL</sequence>
<gene>
    <name evidence="2" type="ORF">JWYL7_0888</name>
    <name evidence="3" type="ORF">SAMN05661008_00509</name>
</gene>
<dbReference type="STRING" id="1121328.JWYL7_0888"/>
<keyword evidence="2" id="KW-0689">Ribosomal protein</keyword>
<dbReference type="EMBL" id="FRBG01000003">
    <property type="protein sequence ID" value="SHK59568.1"/>
    <property type="molecule type" value="Genomic_DNA"/>
</dbReference>
<dbReference type="EMBL" id="LSFY01000001">
    <property type="protein sequence ID" value="KXZ39813.1"/>
    <property type="molecule type" value="Genomic_DNA"/>
</dbReference>
<keyword evidence="2" id="KW-0687">Ribonucleoprotein</keyword>
<feature type="domain" description="Ribosomal protein eL8/eL30/eS12/Gadd45" evidence="1">
    <location>
        <begin position="6"/>
        <end position="77"/>
    </location>
</feature>
<evidence type="ECO:0000313" key="5">
    <source>
        <dbReference type="Proteomes" id="UP000323392"/>
    </source>
</evidence>
<evidence type="ECO:0000313" key="3">
    <source>
        <dbReference type="EMBL" id="SHK59568.1"/>
    </source>
</evidence>
<comment type="caution">
    <text evidence="2">The sequence shown here is derived from an EMBL/GenBank/DDBJ whole genome shotgun (WGS) entry which is preliminary data.</text>
</comment>
<evidence type="ECO:0000259" key="1">
    <source>
        <dbReference type="Pfam" id="PF01248"/>
    </source>
</evidence>
<dbReference type="InterPro" id="IPR029064">
    <property type="entry name" value="Ribosomal_eL30-like_sf"/>
</dbReference>
<dbReference type="SUPFAM" id="SSF55315">
    <property type="entry name" value="L30e-like"/>
    <property type="match status" value="1"/>
</dbReference>
<keyword evidence="5" id="KW-1185">Reference proteome</keyword>
<dbReference type="GO" id="GO:0005840">
    <property type="term" value="C:ribosome"/>
    <property type="evidence" value="ECO:0007669"/>
    <property type="project" value="UniProtKB-KW"/>
</dbReference>
<organism evidence="2 4">
    <name type="scientific">Alkalithermobacter thermoalcaliphilus JW-YL-7 = DSM 7308</name>
    <dbReference type="NCBI Taxonomy" id="1121328"/>
    <lineage>
        <taxon>Bacteria</taxon>
        <taxon>Bacillati</taxon>
        <taxon>Bacillota</taxon>
        <taxon>Clostridia</taxon>
        <taxon>Peptostreptococcales</taxon>
        <taxon>Tepidibacteraceae</taxon>
        <taxon>Alkalithermobacter</taxon>
    </lineage>
</organism>
<dbReference type="PATRIC" id="fig|1121328.3.peg.894"/>
<protein>
    <submittedName>
        <fullName evidence="2 3">Ribosomal protein L7Ae</fullName>
    </submittedName>
</protein>
<reference evidence="2 4" key="1">
    <citation type="submission" date="2016-02" db="EMBL/GenBank/DDBJ databases">
        <title>Draft genome sequence for Clostridium paradoxum JW-YL-7.</title>
        <authorList>
            <person name="Utturkar S.M."/>
            <person name="Lancaster A."/>
            <person name="Poole F.L."/>
            <person name="Adams M.W."/>
            <person name="Brown S.D."/>
        </authorList>
    </citation>
    <scope>NUCLEOTIDE SEQUENCE [LARGE SCALE GENOMIC DNA]</scope>
    <source>
        <strain evidence="2 4">JW-YL-7</strain>
    </source>
</reference>
<dbReference type="Proteomes" id="UP000092605">
    <property type="component" value="Unassembled WGS sequence"/>
</dbReference>
<dbReference type="Proteomes" id="UP000323392">
    <property type="component" value="Unassembled WGS sequence"/>
</dbReference>
<evidence type="ECO:0000313" key="2">
    <source>
        <dbReference type="EMBL" id="KXZ39813.1"/>
    </source>
</evidence>
<proteinExistence type="predicted"/>
<reference evidence="3 5" key="2">
    <citation type="submission" date="2016-11" db="EMBL/GenBank/DDBJ databases">
        <authorList>
            <person name="Varghese N."/>
            <person name="Submissions S."/>
        </authorList>
    </citation>
    <scope>NUCLEOTIDE SEQUENCE [LARGE SCALE GENOMIC DNA]</scope>
    <source>
        <strain evidence="3 5">DSM 7308</strain>
    </source>
</reference>
<dbReference type="Pfam" id="PF01248">
    <property type="entry name" value="Ribosomal_L7Ae"/>
    <property type="match status" value="1"/>
</dbReference>